<gene>
    <name evidence="2" type="ORF">ACFWOQ_29715</name>
</gene>
<dbReference type="EMBL" id="JBHXKZ010000032">
    <property type="protein sequence ID" value="MFD4826754.1"/>
    <property type="molecule type" value="Genomic_DNA"/>
</dbReference>
<organism evidence="2 3">
    <name type="scientific">Streptomyces rubiginosohelvolus</name>
    <dbReference type="NCBI Taxonomy" id="67362"/>
    <lineage>
        <taxon>Bacteria</taxon>
        <taxon>Bacillati</taxon>
        <taxon>Actinomycetota</taxon>
        <taxon>Actinomycetes</taxon>
        <taxon>Kitasatosporales</taxon>
        <taxon>Streptomycetaceae</taxon>
        <taxon>Streptomyces</taxon>
    </lineage>
</organism>
<feature type="transmembrane region" description="Helical" evidence="1">
    <location>
        <begin position="248"/>
        <end position="268"/>
    </location>
</feature>
<evidence type="ECO:0000256" key="1">
    <source>
        <dbReference type="SAM" id="Phobius"/>
    </source>
</evidence>
<keyword evidence="1" id="KW-0472">Membrane</keyword>
<keyword evidence="1" id="KW-1133">Transmembrane helix</keyword>
<feature type="transmembrane region" description="Helical" evidence="1">
    <location>
        <begin position="214"/>
        <end position="236"/>
    </location>
</feature>
<proteinExistence type="predicted"/>
<accession>A0ABW6F879</accession>
<feature type="transmembrane region" description="Helical" evidence="1">
    <location>
        <begin position="87"/>
        <end position="108"/>
    </location>
</feature>
<sequence length="298" mass="31240">MRTRSLRASSVSTRVAGAAMVVAVSAALTVGILPSPPGTEARDLRLALVGCSVVCVLVWMTVSVRARRVGGVELDKPARPERRPSRWLPLLLAVLLPLASGAALVQAVGPDGDQGRWVAEVYAAGGEVREVRIDGVVSGPQPTGVNVNGTDEYAADVVVTLGFEDSPRRTTVRGARTLGVPQQGDTVSVLYAPARPGLGGRYHGSGFFTGGGVALLWIWAVTLFAAAFGCGILDRAGVHAARRFRGDVHGVAALLLGLGVLCLLPGAFFQTPTWAGWLLSFLAACTPWLAMTWVVKRL</sequence>
<keyword evidence="1" id="KW-0812">Transmembrane</keyword>
<evidence type="ECO:0000313" key="3">
    <source>
        <dbReference type="Proteomes" id="UP001598352"/>
    </source>
</evidence>
<name>A0ABW6F879_9ACTN</name>
<feature type="transmembrane region" description="Helical" evidence="1">
    <location>
        <begin position="12"/>
        <end position="34"/>
    </location>
</feature>
<feature type="transmembrane region" description="Helical" evidence="1">
    <location>
        <begin position="46"/>
        <end position="66"/>
    </location>
</feature>
<keyword evidence="3" id="KW-1185">Reference proteome</keyword>
<dbReference type="RefSeq" id="WP_382776911.1">
    <property type="nucleotide sequence ID" value="NZ_JBHXKZ010000032.1"/>
</dbReference>
<feature type="transmembrane region" description="Helical" evidence="1">
    <location>
        <begin position="274"/>
        <end position="295"/>
    </location>
</feature>
<protein>
    <recommendedName>
        <fullName evidence="4">Integral membrane protein</fullName>
    </recommendedName>
</protein>
<comment type="caution">
    <text evidence="2">The sequence shown here is derived from an EMBL/GenBank/DDBJ whole genome shotgun (WGS) entry which is preliminary data.</text>
</comment>
<evidence type="ECO:0000313" key="2">
    <source>
        <dbReference type="EMBL" id="MFD4826754.1"/>
    </source>
</evidence>
<dbReference type="Proteomes" id="UP001598352">
    <property type="component" value="Unassembled WGS sequence"/>
</dbReference>
<reference evidence="2 3" key="1">
    <citation type="submission" date="2024-09" db="EMBL/GenBank/DDBJ databases">
        <title>The Natural Products Discovery Center: Release of the First 8490 Sequenced Strains for Exploring Actinobacteria Biosynthetic Diversity.</title>
        <authorList>
            <person name="Kalkreuter E."/>
            <person name="Kautsar S.A."/>
            <person name="Yang D."/>
            <person name="Bader C.D."/>
            <person name="Teijaro C.N."/>
            <person name="Fluegel L."/>
            <person name="Davis C.M."/>
            <person name="Simpson J.R."/>
            <person name="Lauterbach L."/>
            <person name="Steele A.D."/>
            <person name="Gui C."/>
            <person name="Meng S."/>
            <person name="Li G."/>
            <person name="Viehrig K."/>
            <person name="Ye F."/>
            <person name="Su P."/>
            <person name="Kiefer A.F."/>
            <person name="Nichols A."/>
            <person name="Cepeda A.J."/>
            <person name="Yan W."/>
            <person name="Fan B."/>
            <person name="Jiang Y."/>
            <person name="Adhikari A."/>
            <person name="Zheng C.-J."/>
            <person name="Schuster L."/>
            <person name="Cowan T.M."/>
            <person name="Smanski M.J."/>
            <person name="Chevrette M.G."/>
            <person name="De Carvalho L.P.S."/>
            <person name="Shen B."/>
        </authorList>
    </citation>
    <scope>NUCLEOTIDE SEQUENCE [LARGE SCALE GENOMIC DNA]</scope>
    <source>
        <strain evidence="2 3">NPDC058428</strain>
    </source>
</reference>
<evidence type="ECO:0008006" key="4">
    <source>
        <dbReference type="Google" id="ProtNLM"/>
    </source>
</evidence>